<dbReference type="Pfam" id="PF08540">
    <property type="entry name" value="HMG_CoA_synt_C"/>
    <property type="match status" value="1"/>
</dbReference>
<name>A0A1Z2TJM1_9BACT</name>
<keyword evidence="2" id="KW-0808">Transferase</keyword>
<evidence type="ECO:0000256" key="2">
    <source>
        <dbReference type="ARBA" id="ARBA00022679"/>
    </source>
</evidence>
<proteinExistence type="inferred from homology"/>
<comment type="similarity">
    <text evidence="1">Belongs to the thiolase-like superfamily. HMG-CoA synthase family.</text>
</comment>
<dbReference type="Pfam" id="PF01154">
    <property type="entry name" value="HMG_CoA_synt_N"/>
    <property type="match status" value="1"/>
</dbReference>
<dbReference type="InterPro" id="IPR013746">
    <property type="entry name" value="HMG_CoA_synt_C_dom"/>
</dbReference>
<gene>
    <name evidence="5" type="primary">pyxM</name>
</gene>
<evidence type="ECO:0000259" key="4">
    <source>
        <dbReference type="Pfam" id="PF08540"/>
    </source>
</evidence>
<dbReference type="CDD" id="cd00827">
    <property type="entry name" value="init_cond_enzymes"/>
    <property type="match status" value="1"/>
</dbReference>
<feature type="domain" description="Hydroxymethylglutaryl-coenzyme A synthase C-terminal" evidence="4">
    <location>
        <begin position="271"/>
        <end position="367"/>
    </location>
</feature>
<dbReference type="SUPFAM" id="SSF53901">
    <property type="entry name" value="Thiolase-like"/>
    <property type="match status" value="2"/>
</dbReference>
<dbReference type="EMBL" id="KY765914">
    <property type="protein sequence ID" value="ASA76639.1"/>
    <property type="molecule type" value="Genomic_DNA"/>
</dbReference>
<sequence>MEFGIEAANVYGGQTCLDVRTLFEARKLDLSRFENLMMEKKAVALPWEDAITNGVNAAKPIIDRLSPEERSRIEMVIAATESGNDFGKASSTYMHDYLGLHRNCRLFEVKQACYGGTAALQMALCFVASGVSPGAKALVIATDEARHGARGSYHEPSQGTGAVAVLVGNAPTVLSMDLGANGLYSYEVMDTCRPQPGLEAGDPDLSLLSYLECLQQSFRAYMDRVEGADFRTSFDYLVFHTPFAGMVKGAHRKMMRTFGGPGQGGESVEADFQRRMGPSLRYCTQVGNIYSATVFLALCGLIDHAPASDFQRVGLFSYGSGCASEFYSGTFTPAARQAQARFDIGGHLARRHQLRMEEYEAIHDRSEEVGFGTRDAEVAIGNLGDIYERQFAGRKLLRLERVKGFHREYAWT</sequence>
<protein>
    <submittedName>
        <fullName evidence="5">Hydroxymethylglutaryl-CoA synthase</fullName>
    </submittedName>
</protein>
<dbReference type="GO" id="GO:0006084">
    <property type="term" value="P:acetyl-CoA metabolic process"/>
    <property type="evidence" value="ECO:0007669"/>
    <property type="project" value="InterPro"/>
</dbReference>
<dbReference type="Gene3D" id="3.40.47.10">
    <property type="match status" value="2"/>
</dbReference>
<dbReference type="PANTHER" id="PTHR43323:SF2">
    <property type="entry name" value="HYDROXYMETHYLGLUTARYL-COA SYNTHASE"/>
    <property type="match status" value="1"/>
</dbReference>
<dbReference type="GO" id="GO:0004421">
    <property type="term" value="F:hydroxymethylglutaryl-CoA synthase activity"/>
    <property type="evidence" value="ECO:0007669"/>
    <property type="project" value="InterPro"/>
</dbReference>
<dbReference type="InterPro" id="IPR016039">
    <property type="entry name" value="Thiolase-like"/>
</dbReference>
<organism evidence="5">
    <name type="scientific">Pyxidicoccus sp. MCy9557</name>
    <dbReference type="NCBI Taxonomy" id="2012863"/>
    <lineage>
        <taxon>Bacteria</taxon>
        <taxon>Pseudomonadati</taxon>
        <taxon>Myxococcota</taxon>
        <taxon>Myxococcia</taxon>
        <taxon>Myxococcales</taxon>
        <taxon>Cystobacterineae</taxon>
        <taxon>Myxococcaceae</taxon>
        <taxon>Pyxidicoccus</taxon>
    </lineage>
</organism>
<dbReference type="SMR" id="A0A1Z2TJM1"/>
<reference evidence="5" key="1">
    <citation type="journal article" date="2017" name="Angew. Chem. Int. Ed. Engl.">
        <title>Pyxipyrrolones: Novel cytotoxic myxobacterial metabolites. Structure elucidation and biosynthesis proposal.</title>
        <authorList>
            <person name="Kjaerulff L."/>
            <person name="Raju R."/>
            <person name="Panter F."/>
            <person name="Scheid U."/>
            <person name="Garcia R."/>
            <person name="Herrmann J."/>
            <person name="Muller R."/>
        </authorList>
    </citation>
    <scope>NUCLEOTIDE SEQUENCE</scope>
    <source>
        <strain evidence="5">MCy9557</strain>
    </source>
</reference>
<evidence type="ECO:0000256" key="1">
    <source>
        <dbReference type="ARBA" id="ARBA00007061"/>
    </source>
</evidence>
<dbReference type="PANTHER" id="PTHR43323">
    <property type="entry name" value="3-HYDROXY-3-METHYLGLUTARYL COENZYME A SYNTHASE"/>
    <property type="match status" value="1"/>
</dbReference>
<evidence type="ECO:0000259" key="3">
    <source>
        <dbReference type="Pfam" id="PF01154"/>
    </source>
</evidence>
<dbReference type="InterPro" id="IPR013528">
    <property type="entry name" value="HMG_CoA_synth_N"/>
</dbReference>
<dbReference type="AlphaFoldDB" id="A0A1Z2TJM1"/>
<feature type="domain" description="Hydroxymethylglutaryl-coenzyme A synthase N-terminal" evidence="3">
    <location>
        <begin position="107"/>
        <end position="169"/>
    </location>
</feature>
<evidence type="ECO:0000313" key="5">
    <source>
        <dbReference type="EMBL" id="ASA76639.1"/>
    </source>
</evidence>
<accession>A0A1Z2TJM1</accession>